<evidence type="ECO:0000313" key="1">
    <source>
        <dbReference type="EMBL" id="KAJ8883345.1"/>
    </source>
</evidence>
<protein>
    <submittedName>
        <fullName evidence="1">Uncharacterized protein</fullName>
    </submittedName>
</protein>
<reference evidence="1 2" key="1">
    <citation type="submission" date="2023-02" db="EMBL/GenBank/DDBJ databases">
        <title>LHISI_Scaffold_Assembly.</title>
        <authorList>
            <person name="Stuart O.P."/>
            <person name="Cleave R."/>
            <person name="Magrath M.J.L."/>
            <person name="Mikheyev A.S."/>
        </authorList>
    </citation>
    <scope>NUCLEOTIDE SEQUENCE [LARGE SCALE GENOMIC DNA]</scope>
    <source>
        <strain evidence="1">Daus_M_001</strain>
        <tissue evidence="1">Leg muscle</tissue>
    </source>
</reference>
<evidence type="ECO:0000313" key="2">
    <source>
        <dbReference type="Proteomes" id="UP001159363"/>
    </source>
</evidence>
<accession>A0ABQ9HGI4</accession>
<gene>
    <name evidence="1" type="ORF">PR048_015188</name>
</gene>
<name>A0ABQ9HGI4_9NEOP</name>
<dbReference type="EMBL" id="JARBHB010000005">
    <property type="protein sequence ID" value="KAJ8883345.1"/>
    <property type="molecule type" value="Genomic_DNA"/>
</dbReference>
<comment type="caution">
    <text evidence="1">The sequence shown here is derived from an EMBL/GenBank/DDBJ whole genome shotgun (WGS) entry which is preliminary data.</text>
</comment>
<proteinExistence type="predicted"/>
<keyword evidence="2" id="KW-1185">Reference proteome</keyword>
<sequence>MVCPSLPAGWDCRLAAPRPACRFFGISPLDSPVVNHRQNMRQIAYSSSAHDSVEYAEEKAEIWTRFCIVAFDGTVTENVGRERRRILVDCLEAEKRLRWNKHNVRQPSGNPAKGREPGLQMLLERSAEEQAAWPRRAGVPISGRPVFARRRCRLERAYAPHALFQVASTRHSHLHSLIDNHELNSNIASHQADPGSIPAGSLRIFACGNRAGRYLWSACFLGDLLFAPALSFRHCSILISIALIGSQDLDSEVYAYYETLFSPCISSVDCGLDYFSSSGLLLDPGTIAAHWRGRGGVVVRLLTSHLDEPYSIPGGVVPGIPHMGIVSDNAAVRCVFSGISLLSRLTYEEEELRGLMTVLVLGSRRVVKRAGKKPSVALAKRRRYFSPCGADVRDSRS</sequence>
<dbReference type="Proteomes" id="UP001159363">
    <property type="component" value="Chromosome 4"/>
</dbReference>
<organism evidence="1 2">
    <name type="scientific">Dryococelus australis</name>
    <dbReference type="NCBI Taxonomy" id="614101"/>
    <lineage>
        <taxon>Eukaryota</taxon>
        <taxon>Metazoa</taxon>
        <taxon>Ecdysozoa</taxon>
        <taxon>Arthropoda</taxon>
        <taxon>Hexapoda</taxon>
        <taxon>Insecta</taxon>
        <taxon>Pterygota</taxon>
        <taxon>Neoptera</taxon>
        <taxon>Polyneoptera</taxon>
        <taxon>Phasmatodea</taxon>
        <taxon>Verophasmatodea</taxon>
        <taxon>Anareolatae</taxon>
        <taxon>Phasmatidae</taxon>
        <taxon>Eurycanthinae</taxon>
        <taxon>Dryococelus</taxon>
    </lineage>
</organism>